<feature type="region of interest" description="Disordered" evidence="1">
    <location>
        <begin position="650"/>
        <end position="679"/>
    </location>
</feature>
<feature type="compositionally biased region" description="Basic and acidic residues" evidence="1">
    <location>
        <begin position="62"/>
        <end position="75"/>
    </location>
</feature>
<keyword evidence="2" id="KW-1133">Transmembrane helix</keyword>
<protein>
    <submittedName>
        <fullName evidence="3">Uncharacterized protein</fullName>
    </submittedName>
</protein>
<dbReference type="GeneID" id="43600883"/>
<feature type="region of interest" description="Disordered" evidence="1">
    <location>
        <begin position="1"/>
        <end position="77"/>
    </location>
</feature>
<accession>A0A370TFJ3</accession>
<keyword evidence="2" id="KW-0812">Transmembrane</keyword>
<evidence type="ECO:0000313" key="3">
    <source>
        <dbReference type="EMBL" id="RDL33666.1"/>
    </source>
</evidence>
<feature type="transmembrane region" description="Helical" evidence="2">
    <location>
        <begin position="895"/>
        <end position="922"/>
    </location>
</feature>
<feature type="region of interest" description="Disordered" evidence="1">
    <location>
        <begin position="94"/>
        <end position="115"/>
    </location>
</feature>
<name>A0A370TFJ3_9HELO</name>
<dbReference type="OrthoDB" id="3439820at2759"/>
<feature type="compositionally biased region" description="Low complexity" evidence="1">
    <location>
        <begin position="540"/>
        <end position="551"/>
    </location>
</feature>
<sequence length="928" mass="100692">MSTEVHPAISPQISFSGPSPPQQRNYPFHKPPPASYDGQSPQRRRTRSASFSGLVSRILPSRKQEKGGTLREQFRDGGPLDAVDVVFGLAGEPGMDIEGGRLGMARGRSPRGDDRMKRRAYAAVGPGVSALTSGDSAQGKKRRCSLSWFFRPLITPEKSGGLGQEGQKSVSFQQPSKQIPFSPRVHETGTQPEKGKHTVVEDNARAKVHEIHSGKKSRKEQRRSLRESGDFLGVQGANPRTGYWDISDTTSSSDTAKMLRYLKKRGKARQIKLAAKMKDRRSKRWRPSETAWSSVVEPELSPIEQSSAGSPVKRNSSADRLLPMQTAANPKSHEQSSPVEVQDGPAQRTTSPPSGRGALHPAHQSVESTPHLHPNITIRRKPIGSPPRRPLSGNSEDTVICAPDASGIMDTAENRPRQHQNEAPAEVGDSNRRHATSQEGKHFLGKCEPLGVSDNPGERKAIAISFRSVIMKQVQIDRPPVIRRQISFQGKLVGSPSELPPVSPEAPLDVRIPLNFQAQKGCPQVWAPPTILNVEPDEQTSSTSIPTTTTTGCLPPAHHLSIQVDGPESDSRDMKKAPPPQRRRSCVRHSSLRRRPYRIPLRGSSLVSSKRNEMQNQGCPVPAVDIDISSEPHLDQVVRRRTARFCGMVSPGRGKVGKRSTRISISTSPPPRRRVKLKSSARSPMFLAFKRLKYPAEMTEVARKMGMHRQVKAVTVATEDGDDTVDPLVSMRTTREAEGEVEAEAEAEVEVGNNTFRTDDSLVVWHAEPGRSVGDGYASAGKSKDAVILHPAPATHGQGNGNDTGNGNNGNNNKNGVLLFPANNTRPRPARQPASAASPVSAASAVSGPIGQVAACWSWIVGPLLDPDRRLGPRPETEAETTALLALLLLKLQEIGLFVAAALLAAAIHVSVAIAISIIRVLRLLTRG</sequence>
<feature type="region of interest" description="Disordered" evidence="1">
    <location>
        <begin position="536"/>
        <end position="588"/>
    </location>
</feature>
<feature type="region of interest" description="Disordered" evidence="1">
    <location>
        <begin position="208"/>
        <end position="250"/>
    </location>
</feature>
<dbReference type="AlphaFoldDB" id="A0A370TFJ3"/>
<evidence type="ECO:0000313" key="4">
    <source>
        <dbReference type="Proteomes" id="UP000254866"/>
    </source>
</evidence>
<feature type="region of interest" description="Disordered" evidence="1">
    <location>
        <begin position="791"/>
        <end position="818"/>
    </location>
</feature>
<gene>
    <name evidence="3" type="ORF">BP5553_08034</name>
</gene>
<feature type="compositionally biased region" description="Polar residues" evidence="1">
    <location>
        <begin position="11"/>
        <end position="25"/>
    </location>
</feature>
<reference evidence="3 4" key="1">
    <citation type="journal article" date="2018" name="IMA Fungus">
        <title>IMA Genome-F 9: Draft genome sequence of Annulohypoxylon stygium, Aspergillus mulundensis, Berkeleyomyces basicola (syn. Thielaviopsis basicola), Ceratocystis smalleyi, two Cercospora beticola strains, Coleophoma cylindrospora, Fusarium fracticaudum, Phialophora cf. hyalina, and Morchella septimelata.</title>
        <authorList>
            <person name="Wingfield B.D."/>
            <person name="Bills G.F."/>
            <person name="Dong Y."/>
            <person name="Huang W."/>
            <person name="Nel W.J."/>
            <person name="Swalarsk-Parry B.S."/>
            <person name="Vaghefi N."/>
            <person name="Wilken P.M."/>
            <person name="An Z."/>
            <person name="de Beer Z.W."/>
            <person name="De Vos L."/>
            <person name="Chen L."/>
            <person name="Duong T.A."/>
            <person name="Gao Y."/>
            <person name="Hammerbacher A."/>
            <person name="Kikkert J.R."/>
            <person name="Li Y."/>
            <person name="Li H."/>
            <person name="Li K."/>
            <person name="Li Q."/>
            <person name="Liu X."/>
            <person name="Ma X."/>
            <person name="Naidoo K."/>
            <person name="Pethybridge S.J."/>
            <person name="Sun J."/>
            <person name="Steenkamp E.T."/>
            <person name="van der Nest M.A."/>
            <person name="van Wyk S."/>
            <person name="Wingfield M.J."/>
            <person name="Xiong C."/>
            <person name="Yue Q."/>
            <person name="Zhang X."/>
        </authorList>
    </citation>
    <scope>NUCLEOTIDE SEQUENCE [LARGE SCALE GENOMIC DNA]</scope>
    <source>
        <strain evidence="3 4">BP 5553</strain>
    </source>
</reference>
<organism evidence="3 4">
    <name type="scientific">Venustampulla echinocandica</name>
    <dbReference type="NCBI Taxonomy" id="2656787"/>
    <lineage>
        <taxon>Eukaryota</taxon>
        <taxon>Fungi</taxon>
        <taxon>Dikarya</taxon>
        <taxon>Ascomycota</taxon>
        <taxon>Pezizomycotina</taxon>
        <taxon>Leotiomycetes</taxon>
        <taxon>Helotiales</taxon>
        <taxon>Pleuroascaceae</taxon>
        <taxon>Venustampulla</taxon>
    </lineage>
</organism>
<dbReference type="Proteomes" id="UP000254866">
    <property type="component" value="Unassembled WGS sequence"/>
</dbReference>
<keyword evidence="4" id="KW-1185">Reference proteome</keyword>
<comment type="caution">
    <text evidence="3">The sequence shown here is derived from an EMBL/GenBank/DDBJ whole genome shotgun (WGS) entry which is preliminary data.</text>
</comment>
<proteinExistence type="predicted"/>
<feature type="compositionally biased region" description="Gly residues" evidence="1">
    <location>
        <begin position="798"/>
        <end position="808"/>
    </location>
</feature>
<dbReference type="EMBL" id="NPIC01000008">
    <property type="protein sequence ID" value="RDL33666.1"/>
    <property type="molecule type" value="Genomic_DNA"/>
</dbReference>
<dbReference type="RefSeq" id="XP_031866948.1">
    <property type="nucleotide sequence ID" value="XM_032016657.1"/>
</dbReference>
<feature type="compositionally biased region" description="Polar residues" evidence="1">
    <location>
        <begin position="166"/>
        <end position="179"/>
    </location>
</feature>
<feature type="region of interest" description="Disordered" evidence="1">
    <location>
        <begin position="327"/>
        <end position="440"/>
    </location>
</feature>
<feature type="region of interest" description="Disordered" evidence="1">
    <location>
        <begin position="266"/>
        <end position="297"/>
    </location>
</feature>
<keyword evidence="2" id="KW-0472">Membrane</keyword>
<evidence type="ECO:0000256" key="1">
    <source>
        <dbReference type="SAM" id="MobiDB-lite"/>
    </source>
</evidence>
<evidence type="ECO:0000256" key="2">
    <source>
        <dbReference type="SAM" id="Phobius"/>
    </source>
</evidence>
<dbReference type="STRING" id="2656787.A0A370TFJ3"/>
<feature type="region of interest" description="Disordered" evidence="1">
    <location>
        <begin position="157"/>
        <end position="196"/>
    </location>
</feature>